<dbReference type="SUPFAM" id="SSF53756">
    <property type="entry name" value="UDP-Glycosyltransferase/glycogen phosphorylase"/>
    <property type="match status" value="1"/>
</dbReference>
<dbReference type="CDD" id="cd03808">
    <property type="entry name" value="GT4_CapM-like"/>
    <property type="match status" value="1"/>
</dbReference>
<dbReference type="InterPro" id="IPR050194">
    <property type="entry name" value="Glycosyltransferase_grp1"/>
</dbReference>
<evidence type="ECO:0000259" key="2">
    <source>
        <dbReference type="Pfam" id="PF13439"/>
    </source>
</evidence>
<dbReference type="PANTHER" id="PTHR45947">
    <property type="entry name" value="SULFOQUINOVOSYL TRANSFERASE SQD2"/>
    <property type="match status" value="1"/>
</dbReference>
<feature type="domain" description="Glycosyltransferase subfamily 4-like N-terminal" evidence="2">
    <location>
        <begin position="62"/>
        <end position="187"/>
    </location>
</feature>
<dbReference type="eggNOG" id="COG0438">
    <property type="taxonomic scope" value="Bacteria"/>
</dbReference>
<keyword evidence="3" id="KW-0808">Transferase</keyword>
<name>A0A0T5X7Q9_9BACT</name>
<feature type="domain" description="Glycosyl transferase family 1" evidence="1">
    <location>
        <begin position="227"/>
        <end position="390"/>
    </location>
</feature>
<dbReference type="InterPro" id="IPR001296">
    <property type="entry name" value="Glyco_trans_1"/>
</dbReference>
<dbReference type="GO" id="GO:0016757">
    <property type="term" value="F:glycosyltransferase activity"/>
    <property type="evidence" value="ECO:0007669"/>
    <property type="project" value="InterPro"/>
</dbReference>
<dbReference type="Gene3D" id="3.40.50.2000">
    <property type="entry name" value="Glycogen Phosphorylase B"/>
    <property type="match status" value="2"/>
</dbReference>
<accession>A0A0T5X7Q9</accession>
<comment type="caution">
    <text evidence="3">The sequence shown here is derived from an EMBL/GenBank/DDBJ whole genome shotgun (WGS) entry which is preliminary data.</text>
</comment>
<gene>
    <name evidence="3" type="ORF">HMPREF1705_03906</name>
</gene>
<dbReference type="EMBL" id="ACJX03000001">
    <property type="protein sequence ID" value="KRT34363.1"/>
    <property type="molecule type" value="Genomic_DNA"/>
</dbReference>
<dbReference type="PANTHER" id="PTHR45947:SF3">
    <property type="entry name" value="SULFOQUINOVOSYL TRANSFERASE SQD2"/>
    <property type="match status" value="1"/>
</dbReference>
<evidence type="ECO:0000313" key="3">
    <source>
        <dbReference type="EMBL" id="KRT34363.1"/>
    </source>
</evidence>
<proteinExistence type="predicted"/>
<dbReference type="Pfam" id="PF00534">
    <property type="entry name" value="Glycos_transf_1"/>
    <property type="match status" value="1"/>
</dbReference>
<dbReference type="InterPro" id="IPR028098">
    <property type="entry name" value="Glyco_trans_4-like_N"/>
</dbReference>
<sequence>MICILVYEMFRNQRSSLLMDCIVNKKENVEQSCGTYVQNNGKILFIATVYNHLAAFHIPFMKMLQEKGYEVHAAASSVTGRRDDVENAGVICWEIPFKRSPYNPANFKAFLELRSLLKNHHFDLIHVHTPVAAFLGRFLAKSTHQGPVLYTAHGFHFYKEAPRRNWLIYYTAERIASRWTDGLIVMNSEDFENAQKLSFKAGENLFYVHGVGVDLSEYADPLVCENNIRASLGIGQEDIIVTCVAELIERKNHDFLLDAWGELTRRHNYIHLLFVGTGEKMATLQKKVLQEHIQRVYFLGYRRDVPQILRETDIVTLVSKHEGLPRCIMEAMAAGKPVVASNVRGNRDLVEHGRTGFLVELEDISGLIQAFEKLILDRQLRISMGIAGQKKICDYSLENVLVEMSDIYDLYLSKKALGVAS</sequence>
<reference evidence="4" key="1">
    <citation type="submission" date="2012-09" db="EMBL/GenBank/DDBJ databases">
        <authorList>
            <person name="Weinstock G."/>
            <person name="Sodergren E."/>
            <person name="Clifton S."/>
            <person name="Fulton L."/>
            <person name="Fulton B."/>
            <person name="Courtney L."/>
            <person name="Fronick C."/>
            <person name="Harrison M."/>
            <person name="Strong C."/>
            <person name="Farmer C."/>
            <person name="Delehaunty K."/>
            <person name="Markovic C."/>
            <person name="Hall O."/>
            <person name="Minx P."/>
            <person name="Tomlinson C."/>
            <person name="Mitreva M."/>
            <person name="Nelson J."/>
            <person name="Hou S."/>
            <person name="Wollam A."/>
            <person name="Pepin K.H."/>
            <person name="Johnson M."/>
            <person name="Bhonagiri V."/>
            <person name="Nash W.E."/>
            <person name="Suruliraj S."/>
            <person name="Warren W."/>
            <person name="Chinwalla A."/>
            <person name="Mardis E.R."/>
            <person name="Wilson R.K."/>
        </authorList>
    </citation>
    <scope>NUCLEOTIDE SEQUENCE [LARGE SCALE GENOMIC DNA]</scope>
    <source>
        <strain evidence="4">OS1</strain>
    </source>
</reference>
<dbReference type="AlphaFoldDB" id="A0A0T5X7Q9"/>
<dbReference type="Proteomes" id="UP000005273">
    <property type="component" value="Unassembled WGS sequence"/>
</dbReference>
<dbReference type="STRING" id="592015.HMPREF1705_03906"/>
<protein>
    <submittedName>
        <fullName evidence="3">Glycosyltransferase, group 1 family protein</fullName>
    </submittedName>
</protein>
<dbReference type="Pfam" id="PF13439">
    <property type="entry name" value="Glyco_transf_4"/>
    <property type="match status" value="1"/>
</dbReference>
<organism evidence="3 4">
    <name type="scientific">Acetomicrobium hydrogeniformans ATCC BAA-1850</name>
    <dbReference type="NCBI Taxonomy" id="592015"/>
    <lineage>
        <taxon>Bacteria</taxon>
        <taxon>Thermotogati</taxon>
        <taxon>Synergistota</taxon>
        <taxon>Synergistia</taxon>
        <taxon>Synergistales</taxon>
        <taxon>Acetomicrobiaceae</taxon>
        <taxon>Acetomicrobium</taxon>
    </lineage>
</organism>
<evidence type="ECO:0000259" key="1">
    <source>
        <dbReference type="Pfam" id="PF00534"/>
    </source>
</evidence>
<evidence type="ECO:0000313" key="4">
    <source>
        <dbReference type="Proteomes" id="UP000005273"/>
    </source>
</evidence>
<keyword evidence="4" id="KW-1185">Reference proteome</keyword>